<feature type="domain" description="Knr4/Smi1-like" evidence="1">
    <location>
        <begin position="30"/>
        <end position="168"/>
    </location>
</feature>
<name>A0A172XT68_9FLAO</name>
<dbReference type="AlphaFoldDB" id="A0A172XT68"/>
<dbReference type="EMBL" id="CP015199">
    <property type="protein sequence ID" value="ANF50106.1"/>
    <property type="molecule type" value="Genomic_DNA"/>
</dbReference>
<evidence type="ECO:0000313" key="2">
    <source>
        <dbReference type="EMBL" id="ANF50106.1"/>
    </source>
</evidence>
<sequence>MELQFFKDFDFTDFWSESSYSVRDYIEEFPDDEMISSIENELGYKLPASYIELMRIQNGGLVEKSCFPTTEDNSWAEDHVAITGLMGIGREKTYSVCGELGSQFMMEEWGYPNDGVYIADCPSAGHDMILLDYSKCGKDGEPEVVHVDQEDDYRKIFLAKDFETFIKGLKDEEEFDGD</sequence>
<dbReference type="InterPro" id="IPR018958">
    <property type="entry name" value="Knr4/Smi1-like_dom"/>
</dbReference>
<dbReference type="Pfam" id="PF14568">
    <property type="entry name" value="SUKH_6"/>
    <property type="match status" value="1"/>
</dbReference>
<dbReference type="RefSeq" id="WP_066752513.1">
    <property type="nucleotide sequence ID" value="NZ_CP015199.1"/>
</dbReference>
<dbReference type="OrthoDB" id="4827574at2"/>
<dbReference type="Proteomes" id="UP000077824">
    <property type="component" value="Chromosome"/>
</dbReference>
<dbReference type="InterPro" id="IPR037883">
    <property type="entry name" value="Knr4/Smi1-like_sf"/>
</dbReference>
<gene>
    <name evidence="2" type="ORF">A0O34_06100</name>
</gene>
<dbReference type="KEGG" id="chh:A0O34_06100"/>
<dbReference type="SMART" id="SM00860">
    <property type="entry name" value="SMI1_KNR4"/>
    <property type="match status" value="1"/>
</dbReference>
<accession>A0A172XT68</accession>
<organism evidence="2 3">
    <name type="scientific">Chryseobacterium glaciei</name>
    <dbReference type="NCBI Taxonomy" id="1685010"/>
    <lineage>
        <taxon>Bacteria</taxon>
        <taxon>Pseudomonadati</taxon>
        <taxon>Bacteroidota</taxon>
        <taxon>Flavobacteriia</taxon>
        <taxon>Flavobacteriales</taxon>
        <taxon>Weeksellaceae</taxon>
        <taxon>Chryseobacterium group</taxon>
        <taxon>Chryseobacterium</taxon>
    </lineage>
</organism>
<reference evidence="2 3" key="1">
    <citation type="submission" date="2016-04" db="EMBL/GenBank/DDBJ databases">
        <title>Complete Genome Sequence of Chryseobacterium sp. IHBB 10212.</title>
        <authorList>
            <person name="Pal M."/>
            <person name="Swarnkar M.K."/>
            <person name="Kaushal K."/>
            <person name="Chhibber S."/>
            <person name="Singh A.K."/>
            <person name="Gulati A."/>
        </authorList>
    </citation>
    <scope>NUCLEOTIDE SEQUENCE [LARGE SCALE GENOMIC DNA]</scope>
    <source>
        <strain evidence="2 3">IHBB 10212</strain>
    </source>
</reference>
<dbReference type="STRING" id="1685010.A0O34_06100"/>
<dbReference type="Gene3D" id="3.40.1580.10">
    <property type="entry name" value="SMI1/KNR4-like"/>
    <property type="match status" value="1"/>
</dbReference>
<proteinExistence type="predicted"/>
<evidence type="ECO:0000259" key="1">
    <source>
        <dbReference type="SMART" id="SM00860"/>
    </source>
</evidence>
<protein>
    <submittedName>
        <fullName evidence="2">SMI1 / KNR4 family protein</fullName>
    </submittedName>
</protein>
<keyword evidence="3" id="KW-1185">Reference proteome</keyword>
<evidence type="ECO:0000313" key="3">
    <source>
        <dbReference type="Proteomes" id="UP000077824"/>
    </source>
</evidence>
<dbReference type="SUPFAM" id="SSF160631">
    <property type="entry name" value="SMI1/KNR4-like"/>
    <property type="match status" value="1"/>
</dbReference>